<name>A0AAN6X8X6_9PEZI</name>
<gene>
    <name evidence="7" type="ORF">QBC40DRAFT_15326</name>
</gene>
<dbReference type="SUPFAM" id="SSF54373">
    <property type="entry name" value="FAD-linked reductases, C-terminal domain"/>
    <property type="match status" value="1"/>
</dbReference>
<evidence type="ECO:0000256" key="2">
    <source>
        <dbReference type="PIRSR" id="PIRSR000137-1"/>
    </source>
</evidence>
<dbReference type="EMBL" id="MU864000">
    <property type="protein sequence ID" value="KAK4195866.1"/>
    <property type="molecule type" value="Genomic_DNA"/>
</dbReference>
<evidence type="ECO:0000259" key="5">
    <source>
        <dbReference type="Pfam" id="PF00732"/>
    </source>
</evidence>
<dbReference type="Gene3D" id="3.30.560.10">
    <property type="entry name" value="Glucose Oxidase, domain 3"/>
    <property type="match status" value="2"/>
</dbReference>
<proteinExistence type="inferred from homology"/>
<feature type="active site" description="Proton acceptor" evidence="2">
    <location>
        <position position="612"/>
    </location>
</feature>
<reference evidence="7" key="2">
    <citation type="submission" date="2023-05" db="EMBL/GenBank/DDBJ databases">
        <authorList>
            <consortium name="Lawrence Berkeley National Laboratory"/>
            <person name="Steindorff A."/>
            <person name="Hensen N."/>
            <person name="Bonometti L."/>
            <person name="Westerberg I."/>
            <person name="Brannstrom I.O."/>
            <person name="Guillou S."/>
            <person name="Cros-Aarteil S."/>
            <person name="Calhoun S."/>
            <person name="Haridas S."/>
            <person name="Kuo A."/>
            <person name="Mondo S."/>
            <person name="Pangilinan J."/>
            <person name="Riley R."/>
            <person name="Labutti K."/>
            <person name="Andreopoulos B."/>
            <person name="Lipzen A."/>
            <person name="Chen C."/>
            <person name="Yanf M."/>
            <person name="Daum C."/>
            <person name="Ng V."/>
            <person name="Clum A."/>
            <person name="Ohm R."/>
            <person name="Martin F."/>
            <person name="Silar P."/>
            <person name="Natvig D."/>
            <person name="Lalanne C."/>
            <person name="Gautier V."/>
            <person name="Ament-Velasquez S.L."/>
            <person name="Kruys A."/>
            <person name="Hutchinson M.I."/>
            <person name="Powell A.J."/>
            <person name="Barry K."/>
            <person name="Miller A.N."/>
            <person name="Grigoriev I.V."/>
            <person name="Debuchy R."/>
            <person name="Gladieux P."/>
            <person name="Thoren M.H."/>
            <person name="Johannesson H."/>
        </authorList>
    </citation>
    <scope>NUCLEOTIDE SEQUENCE</scope>
    <source>
        <strain evidence="7">CBS 315.58</strain>
    </source>
</reference>
<dbReference type="InterPro" id="IPR000172">
    <property type="entry name" value="GMC_OxRdtase_N"/>
</dbReference>
<dbReference type="Proteomes" id="UP001303160">
    <property type="component" value="Unassembled WGS sequence"/>
</dbReference>
<dbReference type="PIRSF" id="PIRSF000137">
    <property type="entry name" value="Alcohol_oxidase"/>
    <property type="match status" value="1"/>
</dbReference>
<accession>A0AAN6X8X6</accession>
<dbReference type="PANTHER" id="PTHR11552:SF219">
    <property type="entry name" value="GLUCOSE-METHANOL-CHOLINE OXIDOREDUCTASE N-TERMINAL DOMAIN-CONTAINING PROTEIN"/>
    <property type="match status" value="1"/>
</dbReference>
<feature type="binding site" evidence="3">
    <location>
        <position position="104"/>
    </location>
    <ligand>
        <name>FAD</name>
        <dbReference type="ChEBI" id="CHEBI:57692"/>
    </ligand>
</feature>
<dbReference type="Pfam" id="PF05199">
    <property type="entry name" value="GMC_oxred_C"/>
    <property type="match status" value="1"/>
</dbReference>
<evidence type="ECO:0000313" key="7">
    <source>
        <dbReference type="EMBL" id="KAK4195866.1"/>
    </source>
</evidence>
<comment type="cofactor">
    <cofactor evidence="3">
        <name>FAD</name>
        <dbReference type="ChEBI" id="CHEBI:57692"/>
    </cofactor>
</comment>
<feature type="domain" description="Glucose-methanol-choline oxidoreductase C-terminal" evidence="6">
    <location>
        <begin position="424"/>
        <end position="621"/>
    </location>
</feature>
<dbReference type="PANTHER" id="PTHR11552">
    <property type="entry name" value="GLUCOSE-METHANOL-CHOLINE GMC OXIDOREDUCTASE"/>
    <property type="match status" value="1"/>
</dbReference>
<dbReference type="AlphaFoldDB" id="A0AAN6X8X6"/>
<dbReference type="GO" id="GO:0050660">
    <property type="term" value="F:flavin adenine dinucleotide binding"/>
    <property type="evidence" value="ECO:0007669"/>
    <property type="project" value="InterPro"/>
</dbReference>
<evidence type="ECO:0000259" key="6">
    <source>
        <dbReference type="Pfam" id="PF05199"/>
    </source>
</evidence>
<dbReference type="InterPro" id="IPR036188">
    <property type="entry name" value="FAD/NAD-bd_sf"/>
</dbReference>
<feature type="compositionally biased region" description="Polar residues" evidence="4">
    <location>
        <begin position="527"/>
        <end position="539"/>
    </location>
</feature>
<feature type="domain" description="Glucose-methanol-choline oxidoreductase N-terminal" evidence="5">
    <location>
        <begin position="22"/>
        <end position="310"/>
    </location>
</feature>
<dbReference type="Pfam" id="PF00732">
    <property type="entry name" value="GMC_oxred_N"/>
    <property type="match status" value="1"/>
</dbReference>
<dbReference type="GO" id="GO:0016614">
    <property type="term" value="F:oxidoreductase activity, acting on CH-OH group of donors"/>
    <property type="evidence" value="ECO:0007669"/>
    <property type="project" value="InterPro"/>
</dbReference>
<sequence>MPFFSASYPAISPPNLPPKEHDYIIIGAGTAGCVLASTLSSDPNSTVLLLEKGHERDNLLSRNPLLSQNFEFPWLQSICRLSEPVLGARQQRAKMWAAEAMGGTSRINGSLWTRGIPAGYDSWAQEFGLTEWSWEKVEPFFDKIEENIPRKEPVEVLGMVSYVDKTAEAIGLSVEEDLNSPRAKAQACFKMHQTVDEKGKKASQNRVWLDAKTVEERPNLTIATGYAATRLEMSSAGARVDGVWARDAAGKHPGLKLLKAKREVIVCSGVIGTPQLLMMSGIGPRDHLGVFNIPIISDLKQVGRNLTDHVSFPIMSEIPRNHTLHLLQNPFILIWQLLKWLVWGKGLLGASSTPRTIFVQSTAIEDSSMSVLDQNPDTGNSTMNAHDTANIPNIEVMITPVNTFLEAVIPNKSLTSWYATLVQPFSRGQVQLSASAPGKDGDEPTLQIIYPMLTDERDRAVMRKAIRFSMRLADEFAKQYPHSAALSFAPGMDLEYLDSAIEAKSDKPNAKKGGAATGVPDVAHPHTQMSSSSTQQGIQDEQHRIKSWKTVTDQEIDEYADRVWASALHATSTCRMSLSPEDGVVDQQLRVHGFENLRIADASVFPMIPSAHTMAPTVMVGRRVGEMILQDAGRV</sequence>
<feature type="region of interest" description="Disordered" evidence="4">
    <location>
        <begin position="507"/>
        <end position="543"/>
    </location>
</feature>
<keyword evidence="3" id="KW-0285">Flavoprotein</keyword>
<keyword evidence="3" id="KW-0274">FAD</keyword>
<reference evidence="7" key="1">
    <citation type="journal article" date="2023" name="Mol. Phylogenet. Evol.">
        <title>Genome-scale phylogeny and comparative genomics of the fungal order Sordariales.</title>
        <authorList>
            <person name="Hensen N."/>
            <person name="Bonometti L."/>
            <person name="Westerberg I."/>
            <person name="Brannstrom I.O."/>
            <person name="Guillou S."/>
            <person name="Cros-Aarteil S."/>
            <person name="Calhoun S."/>
            <person name="Haridas S."/>
            <person name="Kuo A."/>
            <person name="Mondo S."/>
            <person name="Pangilinan J."/>
            <person name="Riley R."/>
            <person name="LaButti K."/>
            <person name="Andreopoulos B."/>
            <person name="Lipzen A."/>
            <person name="Chen C."/>
            <person name="Yan M."/>
            <person name="Daum C."/>
            <person name="Ng V."/>
            <person name="Clum A."/>
            <person name="Steindorff A."/>
            <person name="Ohm R.A."/>
            <person name="Martin F."/>
            <person name="Silar P."/>
            <person name="Natvig D.O."/>
            <person name="Lalanne C."/>
            <person name="Gautier V."/>
            <person name="Ament-Velasquez S.L."/>
            <person name="Kruys A."/>
            <person name="Hutchinson M.I."/>
            <person name="Powell A.J."/>
            <person name="Barry K."/>
            <person name="Miller A.N."/>
            <person name="Grigoriev I.V."/>
            <person name="Debuchy R."/>
            <person name="Gladieux P."/>
            <person name="Hiltunen Thoren M."/>
            <person name="Johannesson H."/>
        </authorList>
    </citation>
    <scope>NUCLEOTIDE SEQUENCE</scope>
    <source>
        <strain evidence="7">CBS 315.58</strain>
    </source>
</reference>
<evidence type="ECO:0000256" key="4">
    <source>
        <dbReference type="SAM" id="MobiDB-lite"/>
    </source>
</evidence>
<keyword evidence="8" id="KW-1185">Reference proteome</keyword>
<comment type="caution">
    <text evidence="7">The sequence shown here is derived from an EMBL/GenBank/DDBJ whole genome shotgun (WGS) entry which is preliminary data.</text>
</comment>
<feature type="active site" description="Proton donor" evidence="2">
    <location>
        <position position="569"/>
    </location>
</feature>
<comment type="similarity">
    <text evidence="1">Belongs to the GMC oxidoreductase family.</text>
</comment>
<evidence type="ECO:0000256" key="3">
    <source>
        <dbReference type="PIRSR" id="PIRSR000137-2"/>
    </source>
</evidence>
<evidence type="ECO:0000313" key="8">
    <source>
        <dbReference type="Proteomes" id="UP001303160"/>
    </source>
</evidence>
<organism evidence="7 8">
    <name type="scientific">Triangularia verruculosa</name>
    <dbReference type="NCBI Taxonomy" id="2587418"/>
    <lineage>
        <taxon>Eukaryota</taxon>
        <taxon>Fungi</taxon>
        <taxon>Dikarya</taxon>
        <taxon>Ascomycota</taxon>
        <taxon>Pezizomycotina</taxon>
        <taxon>Sordariomycetes</taxon>
        <taxon>Sordariomycetidae</taxon>
        <taxon>Sordariales</taxon>
        <taxon>Podosporaceae</taxon>
        <taxon>Triangularia</taxon>
    </lineage>
</organism>
<dbReference type="InterPro" id="IPR007867">
    <property type="entry name" value="GMC_OxRtase_C"/>
</dbReference>
<dbReference type="Gene3D" id="3.50.50.60">
    <property type="entry name" value="FAD/NAD(P)-binding domain"/>
    <property type="match status" value="2"/>
</dbReference>
<dbReference type="SUPFAM" id="SSF51905">
    <property type="entry name" value="FAD/NAD(P)-binding domain"/>
    <property type="match status" value="1"/>
</dbReference>
<evidence type="ECO:0000256" key="1">
    <source>
        <dbReference type="ARBA" id="ARBA00010790"/>
    </source>
</evidence>
<protein>
    <submittedName>
        <fullName evidence="7">GMC oxidoreductase</fullName>
    </submittedName>
</protein>
<dbReference type="InterPro" id="IPR012132">
    <property type="entry name" value="GMC_OxRdtase"/>
</dbReference>